<evidence type="ECO:0000256" key="4">
    <source>
        <dbReference type="ARBA" id="ARBA00023136"/>
    </source>
</evidence>
<keyword evidence="1" id="KW-1003">Cell membrane</keyword>
<proteinExistence type="predicted"/>
<dbReference type="EMBL" id="PVNE01000015">
    <property type="protein sequence ID" value="PRX40253.1"/>
    <property type="molecule type" value="Genomic_DNA"/>
</dbReference>
<gene>
    <name evidence="6" type="ORF">CLV97_11550</name>
</gene>
<keyword evidence="7" id="KW-1185">Reference proteome</keyword>
<dbReference type="RefSeq" id="WP_170070454.1">
    <property type="nucleotide sequence ID" value="NZ_PVNE01000015.1"/>
</dbReference>
<evidence type="ECO:0000313" key="6">
    <source>
        <dbReference type="EMBL" id="PRX40253.1"/>
    </source>
</evidence>
<feature type="transmembrane region" description="Helical" evidence="5">
    <location>
        <begin position="155"/>
        <end position="175"/>
    </location>
</feature>
<evidence type="ECO:0000256" key="1">
    <source>
        <dbReference type="ARBA" id="ARBA00022475"/>
    </source>
</evidence>
<feature type="transmembrane region" description="Helical" evidence="5">
    <location>
        <begin position="32"/>
        <end position="54"/>
    </location>
</feature>
<accession>A0A2T0LEC7</accession>
<name>A0A2T0LEC7_9BACL</name>
<evidence type="ECO:0000256" key="2">
    <source>
        <dbReference type="ARBA" id="ARBA00022692"/>
    </source>
</evidence>
<keyword evidence="2 5" id="KW-0812">Transmembrane</keyword>
<dbReference type="Proteomes" id="UP000237797">
    <property type="component" value="Unassembled WGS sequence"/>
</dbReference>
<evidence type="ECO:0000256" key="3">
    <source>
        <dbReference type="ARBA" id="ARBA00022989"/>
    </source>
</evidence>
<feature type="transmembrane region" description="Helical" evidence="5">
    <location>
        <begin position="121"/>
        <end position="143"/>
    </location>
</feature>
<protein>
    <submittedName>
        <fullName evidence="6">Putative Mn2+ efflux pump MntP</fullName>
    </submittedName>
</protein>
<sequence length="176" mass="19145">MSLLAAMILASFAANVDNVGIGIEKTSKGERIPFQALFALFSVTAVFSSLAVQLGLWLEGKIPSQYVEWTCGILLGFVGLRVSLPGQDPSRKVALLERKWWMFAFSQSLNNLSMGLSGGFLGFHPVLFGITLGGASSFLLWTGTRIGIRLQSTHIAWMHRLGGAFLLLIAALQFLR</sequence>
<dbReference type="InterPro" id="IPR003810">
    <property type="entry name" value="Mntp/YtaF"/>
</dbReference>
<dbReference type="AlphaFoldDB" id="A0A2T0LEC7"/>
<keyword evidence="3 5" id="KW-1133">Transmembrane helix</keyword>
<reference evidence="6 7" key="1">
    <citation type="submission" date="2018-03" db="EMBL/GenBank/DDBJ databases">
        <title>Genomic Encyclopedia of Archaeal and Bacterial Type Strains, Phase II (KMG-II): from individual species to whole genera.</title>
        <authorList>
            <person name="Goeker M."/>
        </authorList>
    </citation>
    <scope>NUCLEOTIDE SEQUENCE [LARGE SCALE GENOMIC DNA]</scope>
    <source>
        <strain evidence="6 7">DSM 44946</strain>
    </source>
</reference>
<dbReference type="Pfam" id="PF02659">
    <property type="entry name" value="Mntp"/>
    <property type="match status" value="1"/>
</dbReference>
<comment type="caution">
    <text evidence="6">The sequence shown here is derived from an EMBL/GenBank/DDBJ whole genome shotgun (WGS) entry which is preliminary data.</text>
</comment>
<dbReference type="PANTHER" id="PTHR35529:SF2">
    <property type="entry name" value="SPORULATION PROTEIN YTAF-RELATED"/>
    <property type="match status" value="1"/>
</dbReference>
<evidence type="ECO:0000313" key="7">
    <source>
        <dbReference type="Proteomes" id="UP000237797"/>
    </source>
</evidence>
<dbReference type="PANTHER" id="PTHR35529">
    <property type="entry name" value="MANGANESE EFFLUX PUMP MNTP-RELATED"/>
    <property type="match status" value="1"/>
</dbReference>
<evidence type="ECO:0000256" key="5">
    <source>
        <dbReference type="SAM" id="Phobius"/>
    </source>
</evidence>
<organism evidence="6 7">
    <name type="scientific">Planifilum fimeticola</name>
    <dbReference type="NCBI Taxonomy" id="201975"/>
    <lineage>
        <taxon>Bacteria</taxon>
        <taxon>Bacillati</taxon>
        <taxon>Bacillota</taxon>
        <taxon>Bacilli</taxon>
        <taxon>Bacillales</taxon>
        <taxon>Thermoactinomycetaceae</taxon>
        <taxon>Planifilum</taxon>
    </lineage>
</organism>
<keyword evidence="4 5" id="KW-0472">Membrane</keyword>